<feature type="transmembrane region" description="Helical" evidence="1">
    <location>
        <begin position="101"/>
        <end position="122"/>
    </location>
</feature>
<evidence type="ECO:0000313" key="4">
    <source>
        <dbReference type="Proteomes" id="UP000663193"/>
    </source>
</evidence>
<keyword evidence="1" id="KW-0472">Membrane</keyword>
<dbReference type="AlphaFoldDB" id="A0A7U2EW15"/>
<keyword evidence="2" id="KW-0732">Signal</keyword>
<dbReference type="Proteomes" id="UP000663193">
    <property type="component" value="Chromosome 4"/>
</dbReference>
<dbReference type="VEuPathDB" id="FungiDB:JI435_074260"/>
<dbReference type="KEGG" id="pno:SNOG_07426"/>
<dbReference type="EMBL" id="CP069026">
    <property type="protein sequence ID" value="QRC94151.1"/>
    <property type="molecule type" value="Genomic_DNA"/>
</dbReference>
<name>A0A7U2EW15_PHANO</name>
<evidence type="ECO:0000313" key="3">
    <source>
        <dbReference type="EMBL" id="QRC94151.1"/>
    </source>
</evidence>
<keyword evidence="1" id="KW-0812">Transmembrane</keyword>
<feature type="signal peptide" evidence="2">
    <location>
        <begin position="1"/>
        <end position="23"/>
    </location>
</feature>
<dbReference type="OrthoDB" id="3799930at2759"/>
<evidence type="ECO:0000256" key="1">
    <source>
        <dbReference type="SAM" id="Phobius"/>
    </source>
</evidence>
<organism evidence="3 4">
    <name type="scientific">Phaeosphaeria nodorum (strain SN15 / ATCC MYA-4574 / FGSC 10173)</name>
    <name type="common">Glume blotch fungus</name>
    <name type="synonym">Parastagonospora nodorum</name>
    <dbReference type="NCBI Taxonomy" id="321614"/>
    <lineage>
        <taxon>Eukaryota</taxon>
        <taxon>Fungi</taxon>
        <taxon>Dikarya</taxon>
        <taxon>Ascomycota</taxon>
        <taxon>Pezizomycotina</taxon>
        <taxon>Dothideomycetes</taxon>
        <taxon>Pleosporomycetidae</taxon>
        <taxon>Pleosporales</taxon>
        <taxon>Pleosporineae</taxon>
        <taxon>Phaeosphaeriaceae</taxon>
        <taxon>Parastagonospora</taxon>
    </lineage>
</organism>
<keyword evidence="4" id="KW-1185">Reference proteome</keyword>
<evidence type="ECO:0000256" key="2">
    <source>
        <dbReference type="SAM" id="SignalP"/>
    </source>
</evidence>
<gene>
    <name evidence="3" type="ORF">JI435_074260</name>
</gene>
<sequence>MIGNFASFVFIMLFASDIWAVYGLGLPQPNSIVCEDCQVTSASGHFVVTKVFETPVPALSTAAITPTNALPLATPPPIAPPANLQGPTASDTHDLSDGVKAAIGISVVVIIVLLLAFLVLGIPQIRSRRRTQALQRAVEEVERGVEMQKPADHVSEAMSDGKDNMVLESRVEIVVEDGASERNVVDTWDGWNATYEGDDAERGRQGMSLPRREY</sequence>
<keyword evidence="1" id="KW-1133">Transmembrane helix</keyword>
<feature type="chain" id="PRO_5034826716" evidence="2">
    <location>
        <begin position="24"/>
        <end position="214"/>
    </location>
</feature>
<proteinExistence type="predicted"/>
<dbReference type="OMA" id="QTRCEVE"/>
<dbReference type="RefSeq" id="XP_001797759.1">
    <property type="nucleotide sequence ID" value="XM_001797707.1"/>
</dbReference>
<reference evidence="4" key="1">
    <citation type="journal article" date="2021" name="BMC Genomics">
        <title>Chromosome-level genome assembly and manually-curated proteome of model necrotroph Parastagonospora nodorum Sn15 reveals a genome-wide trove of candidate effector homologs, and redundancy of virulence-related functions within an accessory chromosome.</title>
        <authorList>
            <person name="Bertazzoni S."/>
            <person name="Jones D.A.B."/>
            <person name="Phan H.T."/>
            <person name="Tan K.-C."/>
            <person name="Hane J.K."/>
        </authorList>
    </citation>
    <scope>NUCLEOTIDE SEQUENCE [LARGE SCALE GENOMIC DNA]</scope>
    <source>
        <strain evidence="4">SN15 / ATCC MYA-4574 / FGSC 10173)</strain>
    </source>
</reference>
<protein>
    <submittedName>
        <fullName evidence="3">Uncharacterized protein</fullName>
    </submittedName>
</protein>
<accession>A0A7U2EW15</accession>